<evidence type="ECO:0000256" key="2">
    <source>
        <dbReference type="ARBA" id="ARBA00022801"/>
    </source>
</evidence>
<organism evidence="6 7">
    <name type="scientific">Rhizobium viscosum</name>
    <name type="common">Arthrobacter viscosus</name>
    <dbReference type="NCBI Taxonomy" id="1673"/>
    <lineage>
        <taxon>Bacteria</taxon>
        <taxon>Pseudomonadati</taxon>
        <taxon>Pseudomonadota</taxon>
        <taxon>Alphaproteobacteria</taxon>
        <taxon>Hyphomicrobiales</taxon>
        <taxon>Rhizobiaceae</taxon>
        <taxon>Rhizobium/Agrobacterium group</taxon>
        <taxon>Rhizobium</taxon>
    </lineage>
</organism>
<dbReference type="GO" id="GO:0008810">
    <property type="term" value="F:cellulase activity"/>
    <property type="evidence" value="ECO:0007669"/>
    <property type="project" value="UniProtKB-EC"/>
</dbReference>
<dbReference type="PANTHER" id="PTHR40079:SF4">
    <property type="entry name" value="GH26 DOMAIN-CONTAINING PROTEIN-RELATED"/>
    <property type="match status" value="1"/>
</dbReference>
<dbReference type="EMBL" id="JADBEC010000001">
    <property type="protein sequence ID" value="MBE1504637.1"/>
    <property type="molecule type" value="Genomic_DNA"/>
</dbReference>
<comment type="similarity">
    <text evidence="1 4">Belongs to the glycosyl hydrolase 26 family.</text>
</comment>
<feature type="domain" description="GH26" evidence="5">
    <location>
        <begin position="27"/>
        <end position="324"/>
    </location>
</feature>
<evidence type="ECO:0000256" key="3">
    <source>
        <dbReference type="ARBA" id="ARBA00023295"/>
    </source>
</evidence>
<evidence type="ECO:0000259" key="5">
    <source>
        <dbReference type="PROSITE" id="PS51764"/>
    </source>
</evidence>
<proteinExistence type="inferred from homology"/>
<dbReference type="Pfam" id="PF02156">
    <property type="entry name" value="Glyco_hydro_26"/>
    <property type="match status" value="1"/>
</dbReference>
<accession>A0ABR9IP17</accession>
<dbReference type="InterPro" id="IPR022790">
    <property type="entry name" value="GH26_dom"/>
</dbReference>
<dbReference type="InterPro" id="IPR000805">
    <property type="entry name" value="Glyco_hydro_26"/>
</dbReference>
<gene>
    <name evidence="6" type="ORF">H4W29_001818</name>
</gene>
<dbReference type="RefSeq" id="WP_192728638.1">
    <property type="nucleotide sequence ID" value="NZ_BAAAVL010000001.1"/>
</dbReference>
<sequence length="324" mass="36760">MKTLAKKISTATIAMLLLGVADLSHRSEAQNAIAVMNAGAQTITDKTITDKRPAIHADGIKFGAYDPHGDFGAQQSVTTEHLFLPWEDVDLETLRVADAYALARGRNLLITVEPWSWDVDWRLTSDELRRKLFRGDYDVNMRAIASMVAQLKSPVIVRWGQEMEDKSGRFSWSDWNPSDYIAAYRRMMDIVREEAPGTKLMWSPKGLPGLNAYYPGDGYVDFVGLSVFGLEPYDQIVHKGPRTFSEALKPGYDLVAQYHKPIWVAELGYEGSDGYIKPWMETATMKQSDFPELQEVVYFNDRDVHSWPFNLGRPDWRVIEDASN</sequence>
<reference evidence="6 7" key="1">
    <citation type="submission" date="2020-10" db="EMBL/GenBank/DDBJ databases">
        <title>Sequencing the genomes of 1000 actinobacteria strains.</title>
        <authorList>
            <person name="Klenk H.-P."/>
        </authorList>
    </citation>
    <scope>NUCLEOTIDE SEQUENCE [LARGE SCALE GENOMIC DNA]</scope>
    <source>
        <strain evidence="6 7">DSM 7307</strain>
    </source>
</reference>
<feature type="active site" description="Proton donor" evidence="4">
    <location>
        <position position="162"/>
    </location>
</feature>
<dbReference type="InterPro" id="IPR017853">
    <property type="entry name" value="GH"/>
</dbReference>
<evidence type="ECO:0000256" key="1">
    <source>
        <dbReference type="ARBA" id="ARBA00007754"/>
    </source>
</evidence>
<feature type="active site" description="Nucleophile" evidence="4">
    <location>
        <position position="266"/>
    </location>
</feature>
<evidence type="ECO:0000313" key="6">
    <source>
        <dbReference type="EMBL" id="MBE1504637.1"/>
    </source>
</evidence>
<dbReference type="PANTHER" id="PTHR40079">
    <property type="entry name" value="MANNAN ENDO-1,4-BETA-MANNOSIDASE E-RELATED"/>
    <property type="match status" value="1"/>
</dbReference>
<dbReference type="PROSITE" id="PS51764">
    <property type="entry name" value="GH26"/>
    <property type="match status" value="1"/>
</dbReference>
<dbReference type="EC" id="3.2.1.4" evidence="6"/>
<protein>
    <submittedName>
        <fullName evidence="6">Endoglucanase</fullName>
        <ecNumber evidence="6">3.2.1.4</ecNumber>
    </submittedName>
</protein>
<keyword evidence="3 4" id="KW-0326">Glycosidase</keyword>
<dbReference type="Proteomes" id="UP000620262">
    <property type="component" value="Unassembled WGS sequence"/>
</dbReference>
<name>A0ABR9IP17_RHIVS</name>
<evidence type="ECO:0000256" key="4">
    <source>
        <dbReference type="PROSITE-ProRule" id="PRU01100"/>
    </source>
</evidence>
<evidence type="ECO:0000313" key="7">
    <source>
        <dbReference type="Proteomes" id="UP000620262"/>
    </source>
</evidence>
<dbReference type="Gene3D" id="3.20.20.80">
    <property type="entry name" value="Glycosidases"/>
    <property type="match status" value="1"/>
</dbReference>
<keyword evidence="2 4" id="KW-0378">Hydrolase</keyword>
<comment type="caution">
    <text evidence="6">The sequence shown here is derived from an EMBL/GenBank/DDBJ whole genome shotgun (WGS) entry which is preliminary data.</text>
</comment>
<dbReference type="SUPFAM" id="SSF51445">
    <property type="entry name" value="(Trans)glycosidases"/>
    <property type="match status" value="1"/>
</dbReference>
<keyword evidence="7" id="KW-1185">Reference proteome</keyword>